<evidence type="ECO:0000256" key="6">
    <source>
        <dbReference type="ARBA" id="ARBA00022679"/>
    </source>
</evidence>
<dbReference type="Gene3D" id="1.10.3810.10">
    <property type="entry name" value="Biosynthetic peptidoglycan transglycosylase-like"/>
    <property type="match status" value="1"/>
</dbReference>
<dbReference type="InterPro" id="IPR001264">
    <property type="entry name" value="Glyco_trans_51"/>
</dbReference>
<evidence type="ECO:0000256" key="2">
    <source>
        <dbReference type="ARBA" id="ARBA00007739"/>
    </source>
</evidence>
<keyword evidence="9" id="KW-0573">Peptidoglycan synthesis</keyword>
<dbReference type="OrthoDB" id="9766909at2"/>
<accession>A0A3R9DG14</accession>
<dbReference type="Pfam" id="PF00912">
    <property type="entry name" value="Transgly"/>
    <property type="match status" value="1"/>
</dbReference>
<comment type="similarity">
    <text evidence="1">In the C-terminal section; belongs to the transpeptidase family.</text>
</comment>
<keyword evidence="8" id="KW-0133">Cell shape</keyword>
<dbReference type="SUPFAM" id="SSF53955">
    <property type="entry name" value="Lysozyme-like"/>
    <property type="match status" value="1"/>
</dbReference>
<keyword evidence="6" id="KW-0808">Transferase</keyword>
<evidence type="ECO:0000256" key="4">
    <source>
        <dbReference type="ARBA" id="ARBA00022670"/>
    </source>
</evidence>
<dbReference type="AlphaFoldDB" id="A0A3R9DG14"/>
<dbReference type="GO" id="GO:0071555">
    <property type="term" value="P:cell wall organization"/>
    <property type="evidence" value="ECO:0007669"/>
    <property type="project" value="UniProtKB-KW"/>
</dbReference>
<evidence type="ECO:0000256" key="11">
    <source>
        <dbReference type="ARBA" id="ARBA00023316"/>
    </source>
</evidence>
<dbReference type="InterPro" id="IPR050396">
    <property type="entry name" value="Glycosyltr_51/Transpeptidase"/>
</dbReference>
<evidence type="ECO:0000256" key="9">
    <source>
        <dbReference type="ARBA" id="ARBA00022984"/>
    </source>
</evidence>
<gene>
    <name evidence="17" type="ORF">EIY87_28235</name>
</gene>
<dbReference type="FunFam" id="1.10.3810.10:FF:000001">
    <property type="entry name" value="Penicillin-binding protein 1A"/>
    <property type="match status" value="1"/>
</dbReference>
<evidence type="ECO:0000259" key="16">
    <source>
        <dbReference type="Pfam" id="PF00912"/>
    </source>
</evidence>
<evidence type="ECO:0000313" key="17">
    <source>
        <dbReference type="EMBL" id="RSD13598.1"/>
    </source>
</evidence>
<dbReference type="RefSeq" id="WP_125312884.1">
    <property type="nucleotide sequence ID" value="NZ_RSEC01000058.1"/>
</dbReference>
<dbReference type="InterPro" id="IPR023346">
    <property type="entry name" value="Lysozyme-like_dom_sf"/>
</dbReference>
<feature type="domain" description="Glycosyl transferase family 51" evidence="16">
    <location>
        <begin position="65"/>
        <end position="251"/>
    </location>
</feature>
<protein>
    <submittedName>
        <fullName evidence="17">Penicillin-binding protein</fullName>
    </submittedName>
</protein>
<evidence type="ECO:0000256" key="8">
    <source>
        <dbReference type="ARBA" id="ARBA00022960"/>
    </source>
</evidence>
<proteinExistence type="inferred from homology"/>
<comment type="catalytic activity">
    <reaction evidence="13">
        <text>[GlcNAc-(1-&gt;4)-Mur2Ac(oyl-L-Ala-gamma-D-Glu-L-Lys-D-Ala-D-Ala)](n)-di-trans,octa-cis-undecaprenyl diphosphate + beta-D-GlcNAc-(1-&gt;4)-Mur2Ac(oyl-L-Ala-gamma-D-Glu-L-Lys-D-Ala-D-Ala)-di-trans,octa-cis-undecaprenyl diphosphate = [GlcNAc-(1-&gt;4)-Mur2Ac(oyl-L-Ala-gamma-D-Glu-L-Lys-D-Ala-D-Ala)](n+1)-di-trans,octa-cis-undecaprenyl diphosphate + di-trans,octa-cis-undecaprenyl diphosphate + H(+)</text>
        <dbReference type="Rhea" id="RHEA:23708"/>
        <dbReference type="Rhea" id="RHEA-COMP:9602"/>
        <dbReference type="Rhea" id="RHEA-COMP:9603"/>
        <dbReference type="ChEBI" id="CHEBI:15378"/>
        <dbReference type="ChEBI" id="CHEBI:58405"/>
        <dbReference type="ChEBI" id="CHEBI:60033"/>
        <dbReference type="ChEBI" id="CHEBI:78435"/>
        <dbReference type="EC" id="2.4.99.28"/>
    </reaction>
</comment>
<name>A0A3R9DG14_9PSEU</name>
<dbReference type="GO" id="GO:0006508">
    <property type="term" value="P:proteolysis"/>
    <property type="evidence" value="ECO:0007669"/>
    <property type="project" value="UniProtKB-KW"/>
</dbReference>
<evidence type="ECO:0000256" key="10">
    <source>
        <dbReference type="ARBA" id="ARBA00023268"/>
    </source>
</evidence>
<evidence type="ECO:0000256" key="1">
    <source>
        <dbReference type="ARBA" id="ARBA00007090"/>
    </source>
</evidence>
<dbReference type="GO" id="GO:0030288">
    <property type="term" value="C:outer membrane-bounded periplasmic space"/>
    <property type="evidence" value="ECO:0007669"/>
    <property type="project" value="TreeGrafter"/>
</dbReference>
<dbReference type="GO" id="GO:0009252">
    <property type="term" value="P:peptidoglycan biosynthetic process"/>
    <property type="evidence" value="ECO:0007669"/>
    <property type="project" value="UniProtKB-KW"/>
</dbReference>
<evidence type="ECO:0000313" key="18">
    <source>
        <dbReference type="Proteomes" id="UP000267081"/>
    </source>
</evidence>
<dbReference type="GO" id="GO:0009002">
    <property type="term" value="F:serine-type D-Ala-D-Ala carboxypeptidase activity"/>
    <property type="evidence" value="ECO:0007669"/>
    <property type="project" value="UniProtKB-EC"/>
</dbReference>
<dbReference type="SUPFAM" id="SSF56601">
    <property type="entry name" value="beta-lactamase/transpeptidase-like"/>
    <property type="match status" value="1"/>
</dbReference>
<feature type="domain" description="Penicillin-binding protein transpeptidase" evidence="15">
    <location>
        <begin position="358"/>
        <end position="621"/>
    </location>
</feature>
<comment type="catalytic activity">
    <reaction evidence="12">
        <text>Preferential cleavage: (Ac)2-L-Lys-D-Ala-|-D-Ala. Also transpeptidation of peptidyl-alanyl moieties that are N-acyl substituents of D-alanine.</text>
        <dbReference type="EC" id="3.4.16.4"/>
    </reaction>
</comment>
<dbReference type="Gene3D" id="3.40.710.10">
    <property type="entry name" value="DD-peptidase/beta-lactamase superfamily"/>
    <property type="match status" value="1"/>
</dbReference>
<comment type="caution">
    <text evidence="17">The sequence shown here is derived from an EMBL/GenBank/DDBJ whole genome shotgun (WGS) entry which is preliminary data.</text>
</comment>
<keyword evidence="3" id="KW-0121">Carboxypeptidase</keyword>
<evidence type="ECO:0000256" key="13">
    <source>
        <dbReference type="ARBA" id="ARBA00049902"/>
    </source>
</evidence>
<dbReference type="PANTHER" id="PTHR32282">
    <property type="entry name" value="BINDING PROTEIN TRANSPEPTIDASE, PUTATIVE-RELATED"/>
    <property type="match status" value="1"/>
</dbReference>
<dbReference type="InterPro" id="IPR012338">
    <property type="entry name" value="Beta-lactam/transpept-like"/>
</dbReference>
<keyword evidence="18" id="KW-1185">Reference proteome</keyword>
<evidence type="ECO:0000259" key="15">
    <source>
        <dbReference type="Pfam" id="PF00905"/>
    </source>
</evidence>
<keyword evidence="7" id="KW-0378">Hydrolase</keyword>
<dbReference type="GO" id="GO:0008955">
    <property type="term" value="F:peptidoglycan glycosyltransferase activity"/>
    <property type="evidence" value="ECO:0007669"/>
    <property type="project" value="UniProtKB-EC"/>
</dbReference>
<organism evidence="17 18">
    <name type="scientific">Amycolatopsis eburnea</name>
    <dbReference type="NCBI Taxonomy" id="2267691"/>
    <lineage>
        <taxon>Bacteria</taxon>
        <taxon>Bacillati</taxon>
        <taxon>Actinomycetota</taxon>
        <taxon>Actinomycetes</taxon>
        <taxon>Pseudonocardiales</taxon>
        <taxon>Pseudonocardiaceae</taxon>
        <taxon>Amycolatopsis</taxon>
    </lineage>
</organism>
<dbReference type="InterPro" id="IPR036950">
    <property type="entry name" value="PBP_transglycosylase"/>
</dbReference>
<dbReference type="EMBL" id="RSEC01000058">
    <property type="protein sequence ID" value="RSD13598.1"/>
    <property type="molecule type" value="Genomic_DNA"/>
</dbReference>
<keyword evidence="4" id="KW-0645">Protease</keyword>
<keyword evidence="5" id="KW-0328">Glycosyltransferase</keyword>
<evidence type="ECO:0000256" key="5">
    <source>
        <dbReference type="ARBA" id="ARBA00022676"/>
    </source>
</evidence>
<feature type="region of interest" description="Disordered" evidence="14">
    <location>
        <begin position="592"/>
        <end position="618"/>
    </location>
</feature>
<dbReference type="PANTHER" id="PTHR32282:SF33">
    <property type="entry name" value="PEPTIDOGLYCAN GLYCOSYLTRANSFERASE"/>
    <property type="match status" value="1"/>
</dbReference>
<dbReference type="InterPro" id="IPR001460">
    <property type="entry name" value="PCN-bd_Tpept"/>
</dbReference>
<dbReference type="GO" id="GO:0008360">
    <property type="term" value="P:regulation of cell shape"/>
    <property type="evidence" value="ECO:0007669"/>
    <property type="project" value="UniProtKB-KW"/>
</dbReference>
<evidence type="ECO:0000256" key="7">
    <source>
        <dbReference type="ARBA" id="ARBA00022801"/>
    </source>
</evidence>
<keyword evidence="11" id="KW-0961">Cell wall biogenesis/degradation</keyword>
<evidence type="ECO:0000256" key="14">
    <source>
        <dbReference type="SAM" id="MobiDB-lite"/>
    </source>
</evidence>
<dbReference type="GO" id="GO:0008658">
    <property type="term" value="F:penicillin binding"/>
    <property type="evidence" value="ECO:0007669"/>
    <property type="project" value="InterPro"/>
</dbReference>
<dbReference type="Proteomes" id="UP000267081">
    <property type="component" value="Unassembled WGS sequence"/>
</dbReference>
<keyword evidence="10" id="KW-0511">Multifunctional enzyme</keyword>
<sequence>MRRFRAARLAGLYAVAGVLLAGVLAPPALGAGLLSNQVGDSVAAIEADLAAEKPPLTTTVTDRDGHPIAVLYDQYRLPVTADGISPAMKAAIIAIEDRRFYDEGAVDPRGVLRAVVNNAAGGDTQGASTITQQYVKNFLINVVHRGDPAAQQRDRENSVARKLREAKLAVQVDRAMTKDQILAAYLNVVQFSRAVYGVAAAAEAYFGTSAAKLTVPQAALLAGMVNSPSRFDPYAHPDAAKARRDVVLDAMADAGSLPVSAAREAKAAALGVLPGGPRTPAPNCLSAKPEAGFFCAYAVDYLERHGFTPDRLATAGLTVRTTLDPKVAEVTKQAVSKNVHTREPGVAGTMAVIRPGEQRHEVLAMVANRDYGVDADEGERSTDVVGGVSDPFGAGSVFKIFTAAAALEAGEAGLRTPLPNPHSGCFTPPGADRHTSCYPVTNLGTYPDPITLADALATSPNVAFVGLEQRVGVPVVLDMARRLGLRRTLTTNAAGGAPITDPGDVRSKDPRYNQPQAEYFRGLLSFTLGTSPVSPLELANVSATLMSGGVWCPPDPILAVTGRDGAPVPLEGEPCERVVPKDLADTLRQGLSEDTVSGTSARAARAAGWDRPDFGKTGTTQDSRSVAFVGGVNDFAVSSLVFADGPTPRTVCPGPPVHLGRCGHGAFGGTVAAPPYFHAMERLLAGEPDQPVPPADPRYLRAR</sequence>
<evidence type="ECO:0000256" key="12">
    <source>
        <dbReference type="ARBA" id="ARBA00034000"/>
    </source>
</evidence>
<reference evidence="17 18" key="1">
    <citation type="submission" date="2018-12" db="EMBL/GenBank/DDBJ databases">
        <title>Amycolatopsis eburnea sp. nov. actinomycete associate with arbuscular mycorrhiza fungal spore.</title>
        <authorList>
            <person name="Lumyong S."/>
            <person name="Chaiya L."/>
        </authorList>
    </citation>
    <scope>NUCLEOTIDE SEQUENCE [LARGE SCALE GENOMIC DNA]</scope>
    <source>
        <strain evidence="17 18">GLM-1</strain>
    </source>
</reference>
<dbReference type="Pfam" id="PF00905">
    <property type="entry name" value="Transpeptidase"/>
    <property type="match status" value="1"/>
</dbReference>
<comment type="similarity">
    <text evidence="2">In the N-terminal section; belongs to the glycosyltransferase 51 family.</text>
</comment>
<evidence type="ECO:0000256" key="3">
    <source>
        <dbReference type="ARBA" id="ARBA00022645"/>
    </source>
</evidence>